<feature type="transmembrane region" description="Helical" evidence="5">
    <location>
        <begin position="144"/>
        <end position="169"/>
    </location>
</feature>
<feature type="transmembrane region" description="Helical" evidence="5">
    <location>
        <begin position="103"/>
        <end position="124"/>
    </location>
</feature>
<evidence type="ECO:0000313" key="6">
    <source>
        <dbReference type="EMBL" id="BAL58675.1"/>
    </source>
</evidence>
<evidence type="ECO:0000256" key="4">
    <source>
        <dbReference type="ARBA" id="ARBA00023136"/>
    </source>
</evidence>
<comment type="subunit">
    <text evidence="5">Forms a complex with TatA.</text>
</comment>
<keyword evidence="3 5" id="KW-1133">Transmembrane helix</keyword>
<evidence type="ECO:0000256" key="2">
    <source>
        <dbReference type="ARBA" id="ARBA00022692"/>
    </source>
</evidence>
<dbReference type="AlphaFoldDB" id="H5SRF8"/>
<protein>
    <recommendedName>
        <fullName evidence="5">Sec-independent protein translocase protein TatC</fullName>
    </recommendedName>
</protein>
<sequence>MSLIEHLDELRARVIYSLVVILAIAIVAYIFREQIMAFLTAPLRALTGSRSELVRLLESCRTLLSDPNALQMPEDRWSQLAFDCRRFLFQGGSLIFIRPTEVFFGYIKLALFVGLLIGAPFVLYQIWQFIVPALFPHERKYARYGFLAGAGLFYLGAFGCLFFVVPIAIRFLIELGGNYLQAAFTFDNYISFILWLMLGFGVSFELPVVLFLLAKIGLVSHRFLREKRKYAIVIALVLGAVLTPTQDPFTMMTMAIPLIVLYEVTLWIIRFTEKKVETEIVPDKGG</sequence>
<dbReference type="GO" id="GO:0033281">
    <property type="term" value="C:TAT protein transport complex"/>
    <property type="evidence" value="ECO:0007669"/>
    <property type="project" value="UniProtKB-UniRule"/>
</dbReference>
<keyword evidence="5" id="KW-0813">Transport</keyword>
<comment type="function">
    <text evidence="5">Part of the twin-arginine translocation (Tat) system that transports large folded proteins containing a characteristic twin-arginine motif in their signal peptide across membranes.</text>
</comment>
<keyword evidence="5" id="KW-0811">Translocation</keyword>
<feature type="transmembrane region" description="Helical" evidence="5">
    <location>
        <begin position="189"/>
        <end position="218"/>
    </location>
</feature>
<accession>H5SRF8</accession>
<keyword evidence="5" id="KW-1003">Cell membrane</keyword>
<keyword evidence="2 5" id="KW-0812">Transmembrane</keyword>
<dbReference type="InterPro" id="IPR002033">
    <property type="entry name" value="TatC"/>
</dbReference>
<evidence type="ECO:0000256" key="3">
    <source>
        <dbReference type="ARBA" id="ARBA00022989"/>
    </source>
</evidence>
<dbReference type="PANTHER" id="PTHR30371">
    <property type="entry name" value="SEC-INDEPENDENT PROTEIN TRANSLOCASE PROTEIN TATC"/>
    <property type="match status" value="1"/>
</dbReference>
<keyword evidence="4 5" id="KW-0472">Membrane</keyword>
<evidence type="ECO:0000256" key="5">
    <source>
        <dbReference type="HAMAP-Rule" id="MF_00902"/>
    </source>
</evidence>
<comment type="subcellular location">
    <subcellularLocation>
        <location evidence="5">Cell membrane</location>
        <topology evidence="5">Multi-pass membrane protein</topology>
    </subcellularLocation>
    <subcellularLocation>
        <location evidence="1">Membrane</location>
        <topology evidence="1">Multi-pass membrane protein</topology>
    </subcellularLocation>
</comment>
<reference evidence="6" key="2">
    <citation type="journal article" date="2012" name="PLoS ONE">
        <title>A Deeply Branching Thermophilic Bacterium with an Ancient Acetyl-CoA Pathway Dominates a Subsurface Ecosystem.</title>
        <authorList>
            <person name="Takami H."/>
            <person name="Noguchi H."/>
            <person name="Takaki Y."/>
            <person name="Uchiyama I."/>
            <person name="Toyoda A."/>
            <person name="Nishi S."/>
            <person name="Chee G.-J."/>
            <person name="Arai W."/>
            <person name="Nunoura T."/>
            <person name="Itoh T."/>
            <person name="Hattori M."/>
            <person name="Takai K."/>
        </authorList>
    </citation>
    <scope>NUCLEOTIDE SEQUENCE</scope>
</reference>
<proteinExistence type="inferred from homology"/>
<feature type="transmembrane region" description="Helical" evidence="5">
    <location>
        <begin position="230"/>
        <end position="245"/>
    </location>
</feature>
<dbReference type="GO" id="GO:0065002">
    <property type="term" value="P:intracellular protein transmembrane transport"/>
    <property type="evidence" value="ECO:0007669"/>
    <property type="project" value="TreeGrafter"/>
</dbReference>
<gene>
    <name evidence="5" type="primary">tatC</name>
    <name evidence="6" type="ORF">HGMM_OP2C223</name>
</gene>
<dbReference type="PRINTS" id="PR01840">
    <property type="entry name" value="TATCFAMILY"/>
</dbReference>
<dbReference type="Pfam" id="PF00902">
    <property type="entry name" value="TatC"/>
    <property type="match status" value="1"/>
</dbReference>
<keyword evidence="5" id="KW-0653">Protein transport</keyword>
<feature type="transmembrane region" description="Helical" evidence="5">
    <location>
        <begin position="251"/>
        <end position="269"/>
    </location>
</feature>
<dbReference type="InterPro" id="IPR019820">
    <property type="entry name" value="Sec-indep_translocase_CS"/>
</dbReference>
<dbReference type="GO" id="GO:0009977">
    <property type="term" value="F:proton motive force dependent protein transmembrane transporter activity"/>
    <property type="evidence" value="ECO:0007669"/>
    <property type="project" value="TreeGrafter"/>
</dbReference>
<dbReference type="HAMAP" id="MF_00902">
    <property type="entry name" value="TatC"/>
    <property type="match status" value="1"/>
</dbReference>
<comment type="similarity">
    <text evidence="5">Belongs to the TatC family.</text>
</comment>
<evidence type="ECO:0000256" key="1">
    <source>
        <dbReference type="ARBA" id="ARBA00004141"/>
    </source>
</evidence>
<dbReference type="GO" id="GO:0043953">
    <property type="term" value="P:protein transport by the Tat complex"/>
    <property type="evidence" value="ECO:0007669"/>
    <property type="project" value="UniProtKB-UniRule"/>
</dbReference>
<dbReference type="EMBL" id="AP011801">
    <property type="protein sequence ID" value="BAL58675.1"/>
    <property type="molecule type" value="Genomic_DNA"/>
</dbReference>
<name>H5SRF8_ACEAU</name>
<organism evidence="6">
    <name type="scientific">Acetithermum autotrophicum</name>
    <dbReference type="NCBI Taxonomy" id="1446466"/>
    <lineage>
        <taxon>Bacteria</taxon>
        <taxon>Candidatus Bipolaricaulota</taxon>
        <taxon>Candidatus Acetithermum</taxon>
    </lineage>
</organism>
<dbReference type="PANTHER" id="PTHR30371:SF0">
    <property type="entry name" value="SEC-INDEPENDENT PROTEIN TRANSLOCASE PROTEIN TATC, CHLOROPLASTIC-RELATED"/>
    <property type="match status" value="1"/>
</dbReference>
<dbReference type="PROSITE" id="PS01218">
    <property type="entry name" value="TATC"/>
    <property type="match status" value="1"/>
</dbReference>
<feature type="transmembrane region" description="Helical" evidence="5">
    <location>
        <begin position="12"/>
        <end position="31"/>
    </location>
</feature>
<dbReference type="NCBIfam" id="TIGR00945">
    <property type="entry name" value="tatC"/>
    <property type="match status" value="1"/>
</dbReference>
<reference evidence="6" key="1">
    <citation type="journal article" date="2005" name="Environ. Microbiol.">
        <title>Genetic and functional properties of uncultivated thermophilic crenarchaeotes from a subsurface gold mine as revealed by analysis of genome fragments.</title>
        <authorList>
            <person name="Nunoura T."/>
            <person name="Hirayama H."/>
            <person name="Takami H."/>
            <person name="Oida H."/>
            <person name="Nishi S."/>
            <person name="Shimamura S."/>
            <person name="Suzuki Y."/>
            <person name="Inagaki F."/>
            <person name="Takai K."/>
            <person name="Nealson K.H."/>
            <person name="Horikoshi K."/>
        </authorList>
    </citation>
    <scope>NUCLEOTIDE SEQUENCE</scope>
</reference>